<protein>
    <submittedName>
        <fullName evidence="2">Uncharacterized protein</fullName>
    </submittedName>
</protein>
<dbReference type="Proteomes" id="UP000661112">
    <property type="component" value="Unassembled WGS sequence"/>
</dbReference>
<dbReference type="RefSeq" id="WP_190473194.1">
    <property type="nucleotide sequence ID" value="NZ_JACJSG010000017.1"/>
</dbReference>
<evidence type="ECO:0000256" key="1">
    <source>
        <dbReference type="SAM" id="Phobius"/>
    </source>
</evidence>
<dbReference type="EMBL" id="JACJSG010000017">
    <property type="protein sequence ID" value="MBD2501747.1"/>
    <property type="molecule type" value="Genomic_DNA"/>
</dbReference>
<accession>A0ABR8D4B4</accession>
<feature type="transmembrane region" description="Helical" evidence="1">
    <location>
        <begin position="89"/>
        <end position="111"/>
    </location>
</feature>
<feature type="transmembrane region" description="Helical" evidence="1">
    <location>
        <begin position="144"/>
        <end position="161"/>
    </location>
</feature>
<keyword evidence="1" id="KW-1133">Transmembrane helix</keyword>
<proteinExistence type="predicted"/>
<feature type="transmembrane region" description="Helical" evidence="1">
    <location>
        <begin position="49"/>
        <end position="69"/>
    </location>
</feature>
<organism evidence="2 3">
    <name type="scientific">Anabaena azotica FACHB-119</name>
    <dbReference type="NCBI Taxonomy" id="947527"/>
    <lineage>
        <taxon>Bacteria</taxon>
        <taxon>Bacillati</taxon>
        <taxon>Cyanobacteriota</taxon>
        <taxon>Cyanophyceae</taxon>
        <taxon>Nostocales</taxon>
        <taxon>Nostocaceae</taxon>
        <taxon>Anabaena</taxon>
        <taxon>Anabaena azotica</taxon>
    </lineage>
</organism>
<evidence type="ECO:0000313" key="3">
    <source>
        <dbReference type="Proteomes" id="UP000661112"/>
    </source>
</evidence>
<keyword evidence="1" id="KW-0812">Transmembrane</keyword>
<keyword evidence="3" id="KW-1185">Reference proteome</keyword>
<keyword evidence="1" id="KW-0472">Membrane</keyword>
<comment type="caution">
    <text evidence="2">The sequence shown here is derived from an EMBL/GenBank/DDBJ whole genome shotgun (WGS) entry which is preliminary data.</text>
</comment>
<gene>
    <name evidence="2" type="ORF">H6G83_14230</name>
</gene>
<evidence type="ECO:0000313" key="2">
    <source>
        <dbReference type="EMBL" id="MBD2501747.1"/>
    </source>
</evidence>
<name>A0ABR8D4B4_9NOST</name>
<reference evidence="2 3" key="1">
    <citation type="journal article" date="2020" name="ISME J.">
        <title>Comparative genomics reveals insights into cyanobacterial evolution and habitat adaptation.</title>
        <authorList>
            <person name="Chen M.Y."/>
            <person name="Teng W.K."/>
            <person name="Zhao L."/>
            <person name="Hu C.X."/>
            <person name="Zhou Y.K."/>
            <person name="Han B.P."/>
            <person name="Song L.R."/>
            <person name="Shu W.S."/>
        </authorList>
    </citation>
    <scope>NUCLEOTIDE SEQUENCE [LARGE SCALE GENOMIC DNA]</scope>
    <source>
        <strain evidence="2 3">FACHB-119</strain>
    </source>
</reference>
<sequence>MSKDTQTNQYIDNQDDNSNNTDIVQEFYLERYKYILQEIRALNENIHKYLSLFQTLATAISTAGVALFVGRQQLNLTADITRTALQGLLGLLVILAAFVIFSIIAGIFSWLDYRADEVELLNKVVGVGFRKLPKKTNFWRWQETYVILFILIVVVAIIIYVQSKIIPLIK</sequence>